<proteinExistence type="predicted"/>
<protein>
    <recommendedName>
        <fullName evidence="3">PilZ domain-containing protein</fullName>
    </recommendedName>
</protein>
<dbReference type="STRING" id="443610.VE25_18215"/>
<dbReference type="EMBL" id="JZEX01000157">
    <property type="protein sequence ID" value="KKB08536.1"/>
    <property type="molecule type" value="Genomic_DNA"/>
</dbReference>
<accession>A0A0F5FI77</accession>
<dbReference type="Proteomes" id="UP000033632">
    <property type="component" value="Unassembled WGS sequence"/>
</dbReference>
<gene>
    <name evidence="1" type="ORF">VE25_18215</name>
</gene>
<evidence type="ECO:0008006" key="3">
    <source>
        <dbReference type="Google" id="ProtNLM"/>
    </source>
</evidence>
<name>A0A0F5FI77_9HYPH</name>
<comment type="caution">
    <text evidence="1">The sequence shown here is derived from an EMBL/GenBank/DDBJ whole genome shotgun (WGS) entry which is preliminary data.</text>
</comment>
<organism evidence="1 2">
    <name type="scientific">Devosia geojensis</name>
    <dbReference type="NCBI Taxonomy" id="443610"/>
    <lineage>
        <taxon>Bacteria</taxon>
        <taxon>Pseudomonadati</taxon>
        <taxon>Pseudomonadota</taxon>
        <taxon>Alphaproteobacteria</taxon>
        <taxon>Hyphomicrobiales</taxon>
        <taxon>Devosiaceae</taxon>
        <taxon>Devosia</taxon>
    </lineage>
</organism>
<dbReference type="SUPFAM" id="SSF141371">
    <property type="entry name" value="PilZ domain-like"/>
    <property type="match status" value="1"/>
</dbReference>
<reference evidence="1 2" key="1">
    <citation type="submission" date="2015-03" db="EMBL/GenBank/DDBJ databases">
        <authorList>
            <person name="Hassan Y.I."/>
            <person name="Lepp D."/>
            <person name="Li X.-Z."/>
            <person name="Zhou T."/>
        </authorList>
    </citation>
    <scope>NUCLEOTIDE SEQUENCE [LARGE SCALE GENOMIC DNA]</scope>
    <source>
        <strain evidence="1 2">BD-c194</strain>
    </source>
</reference>
<keyword evidence="2" id="KW-1185">Reference proteome</keyword>
<evidence type="ECO:0000313" key="1">
    <source>
        <dbReference type="EMBL" id="KKB08536.1"/>
    </source>
</evidence>
<dbReference type="PATRIC" id="fig|443610.3.peg.1952"/>
<evidence type="ECO:0000313" key="2">
    <source>
        <dbReference type="Proteomes" id="UP000033632"/>
    </source>
</evidence>
<dbReference type="AlphaFoldDB" id="A0A0F5FI77"/>
<sequence length="187" mass="20341">MAGRYALSGRRANAAGGAEIFACRLCSISPYMGVLVAPVIGRAGDRVTAHFDAFGILRGKVLRRVDSGFAFGIDGAEDERARLAAKIGWYKKHVLQQLPDRREHKRWAPRDPRSIITFGDSVQVPCFVIDVSCSGVAVSAAVTPEIDTPLAVGRIVGRVVRYLDVGFAVRFVMTQEAEAVEGRLLIR</sequence>